<dbReference type="GO" id="GO:0046872">
    <property type="term" value="F:metal ion binding"/>
    <property type="evidence" value="ECO:0007669"/>
    <property type="project" value="UniProtKB-KW"/>
</dbReference>
<proteinExistence type="predicted"/>
<feature type="domain" description="GAF" evidence="17">
    <location>
        <begin position="184"/>
        <end position="350"/>
    </location>
</feature>
<dbReference type="SUPFAM" id="SSF55781">
    <property type="entry name" value="GAF domain-like"/>
    <property type="match status" value="2"/>
</dbReference>
<feature type="domain" description="GAF" evidence="17">
    <location>
        <begin position="367"/>
        <end position="523"/>
    </location>
</feature>
<evidence type="ECO:0000256" key="15">
    <source>
        <dbReference type="ARBA" id="ARBA00081350"/>
    </source>
</evidence>
<dbReference type="GO" id="GO:0004722">
    <property type="term" value="F:protein serine/threonine phosphatase activity"/>
    <property type="evidence" value="ECO:0007669"/>
    <property type="project" value="UniProtKB-EC"/>
</dbReference>
<reference evidence="19 20" key="1">
    <citation type="journal article" date="2012" name="J. Bacteriol.">
        <title>Genome Sequence of Radiation-Resistant Modestobacter marinus Strain BC501, a Representative Actinobacterium That Thrives on Calcareous Stone Surfaces.</title>
        <authorList>
            <person name="Normand P."/>
            <person name="Gury J."/>
            <person name="Pujic P."/>
            <person name="Chouaia B."/>
            <person name="Crotti E."/>
            <person name="Brusetti L."/>
            <person name="Daffonchio D."/>
            <person name="Vacherie B."/>
            <person name="Barbe V."/>
            <person name="Medigue C."/>
            <person name="Calteau A."/>
            <person name="Ghodhbane-Gtari F."/>
            <person name="Essoussi I."/>
            <person name="Nouioui I."/>
            <person name="Abbassi-Ghozzi I."/>
            <person name="Gtari M."/>
        </authorList>
    </citation>
    <scope>NUCLEOTIDE SEQUENCE [LARGE SCALE GENOMIC DNA]</scope>
    <source>
        <strain evidence="20">BC 501</strain>
    </source>
</reference>
<keyword evidence="9" id="KW-0460">Magnesium</keyword>
<evidence type="ECO:0000256" key="16">
    <source>
        <dbReference type="SAM" id="MobiDB-lite"/>
    </source>
</evidence>
<evidence type="ECO:0000256" key="7">
    <source>
        <dbReference type="ARBA" id="ARBA00022801"/>
    </source>
</evidence>
<comment type="catalytic activity">
    <reaction evidence="12">
        <text>O-phospho-L-seryl-[protein] + H2O = L-seryl-[protein] + phosphate</text>
        <dbReference type="Rhea" id="RHEA:20629"/>
        <dbReference type="Rhea" id="RHEA-COMP:9863"/>
        <dbReference type="Rhea" id="RHEA-COMP:11604"/>
        <dbReference type="ChEBI" id="CHEBI:15377"/>
        <dbReference type="ChEBI" id="CHEBI:29999"/>
        <dbReference type="ChEBI" id="CHEBI:43474"/>
        <dbReference type="ChEBI" id="CHEBI:83421"/>
        <dbReference type="EC" id="3.1.3.16"/>
    </reaction>
</comment>
<dbReference type="PANTHER" id="PTHR43156">
    <property type="entry name" value="STAGE II SPORULATION PROTEIN E-RELATED"/>
    <property type="match status" value="1"/>
</dbReference>
<evidence type="ECO:0000256" key="4">
    <source>
        <dbReference type="ARBA" id="ARBA00022723"/>
    </source>
</evidence>
<dbReference type="FunFam" id="3.60.40.10:FF:000005">
    <property type="entry name" value="Serine/threonine protein phosphatase"/>
    <property type="match status" value="1"/>
</dbReference>
<dbReference type="SMART" id="SM00331">
    <property type="entry name" value="PP2C_SIG"/>
    <property type="match status" value="1"/>
</dbReference>
<dbReference type="Pfam" id="PF07228">
    <property type="entry name" value="SpoIIE"/>
    <property type="match status" value="1"/>
</dbReference>
<keyword evidence="10" id="KW-0904">Protein phosphatase</keyword>
<dbReference type="EMBL" id="FO203431">
    <property type="protein sequence ID" value="CCH89654.1"/>
    <property type="molecule type" value="Genomic_DNA"/>
</dbReference>
<dbReference type="InterPro" id="IPR029016">
    <property type="entry name" value="GAF-like_dom_sf"/>
</dbReference>
<dbReference type="SUPFAM" id="SSF81606">
    <property type="entry name" value="PP2C-like"/>
    <property type="match status" value="1"/>
</dbReference>
<evidence type="ECO:0000313" key="20">
    <source>
        <dbReference type="Proteomes" id="UP000006461"/>
    </source>
</evidence>
<evidence type="ECO:0000256" key="10">
    <source>
        <dbReference type="ARBA" id="ARBA00022912"/>
    </source>
</evidence>
<dbReference type="InterPro" id="IPR001932">
    <property type="entry name" value="PPM-type_phosphatase-like_dom"/>
</dbReference>
<keyword evidence="3" id="KW-0808">Transferase</keyword>
<keyword evidence="5" id="KW-0547">Nucleotide-binding</keyword>
<dbReference type="SMART" id="SM00065">
    <property type="entry name" value="GAF"/>
    <property type="match status" value="2"/>
</dbReference>
<dbReference type="Pfam" id="PF08448">
    <property type="entry name" value="PAS_4"/>
    <property type="match status" value="1"/>
</dbReference>
<protein>
    <recommendedName>
        <fullName evidence="1">protein-serine/threonine phosphatase</fullName>
        <ecNumber evidence="1">3.1.3.16</ecNumber>
    </recommendedName>
    <alternativeName>
        <fullName evidence="15">Protein-serine/threonine phosphatase</fullName>
    </alternativeName>
    <alternativeName>
        <fullName evidence="14">Serine/threonine-protein kinase</fullName>
    </alternativeName>
</protein>
<feature type="domain" description="PPM-type phosphatase" evidence="18">
    <location>
        <begin position="550"/>
        <end position="768"/>
    </location>
</feature>
<dbReference type="Pfam" id="PF13185">
    <property type="entry name" value="GAF_2"/>
    <property type="match status" value="2"/>
</dbReference>
<keyword evidence="8" id="KW-0067">ATP-binding</keyword>
<evidence type="ECO:0000256" key="8">
    <source>
        <dbReference type="ARBA" id="ARBA00022840"/>
    </source>
</evidence>
<dbReference type="eggNOG" id="COG2208">
    <property type="taxonomic scope" value="Bacteria"/>
</dbReference>
<gene>
    <name evidence="19" type="ordered locus">MODMU_4257</name>
</gene>
<evidence type="ECO:0000256" key="5">
    <source>
        <dbReference type="ARBA" id="ARBA00022741"/>
    </source>
</evidence>
<evidence type="ECO:0000256" key="9">
    <source>
        <dbReference type="ARBA" id="ARBA00022842"/>
    </source>
</evidence>
<keyword evidence="11" id="KW-0464">Manganese</keyword>
<keyword evidence="7" id="KW-0378">Hydrolase</keyword>
<dbReference type="AlphaFoldDB" id="I4F1Z1"/>
<accession>I4F1Z1</accession>
<evidence type="ECO:0000256" key="13">
    <source>
        <dbReference type="ARBA" id="ARBA00056274"/>
    </source>
</evidence>
<dbReference type="InterPro" id="IPR052016">
    <property type="entry name" value="Bact_Sigma-Reg"/>
</dbReference>
<dbReference type="GO" id="GO:0016301">
    <property type="term" value="F:kinase activity"/>
    <property type="evidence" value="ECO:0007669"/>
    <property type="project" value="UniProtKB-KW"/>
</dbReference>
<evidence type="ECO:0000256" key="3">
    <source>
        <dbReference type="ARBA" id="ARBA00022679"/>
    </source>
</evidence>
<dbReference type="KEGG" id="mmar:MODMU_4257"/>
<evidence type="ECO:0000256" key="6">
    <source>
        <dbReference type="ARBA" id="ARBA00022777"/>
    </source>
</evidence>
<keyword evidence="20" id="KW-1185">Reference proteome</keyword>
<dbReference type="eggNOG" id="COG2203">
    <property type="taxonomic scope" value="Bacteria"/>
</dbReference>
<name>I4F1Z1_MODI5</name>
<organism evidence="19 20">
    <name type="scientific">Modestobacter italicus (strain DSM 44449 / CECT 9708 / BC 501)</name>
    <dbReference type="NCBI Taxonomy" id="2732864"/>
    <lineage>
        <taxon>Bacteria</taxon>
        <taxon>Bacillati</taxon>
        <taxon>Actinomycetota</taxon>
        <taxon>Actinomycetes</taxon>
        <taxon>Geodermatophilales</taxon>
        <taxon>Geodermatophilaceae</taxon>
        <taxon>Modestobacter</taxon>
    </lineage>
</organism>
<evidence type="ECO:0000259" key="17">
    <source>
        <dbReference type="SMART" id="SM00065"/>
    </source>
</evidence>
<dbReference type="PANTHER" id="PTHR43156:SF2">
    <property type="entry name" value="STAGE II SPORULATION PROTEIN E"/>
    <property type="match status" value="1"/>
</dbReference>
<evidence type="ECO:0000256" key="1">
    <source>
        <dbReference type="ARBA" id="ARBA00013081"/>
    </source>
</evidence>
<evidence type="ECO:0000256" key="2">
    <source>
        <dbReference type="ARBA" id="ARBA00022553"/>
    </source>
</evidence>
<keyword evidence="6" id="KW-0418">Kinase</keyword>
<keyword evidence="2" id="KW-0597">Phosphoprotein</keyword>
<dbReference type="SUPFAM" id="SSF55785">
    <property type="entry name" value="PYP-like sensor domain (PAS domain)"/>
    <property type="match status" value="1"/>
</dbReference>
<dbReference type="Gene3D" id="3.30.450.40">
    <property type="match status" value="2"/>
</dbReference>
<dbReference type="EC" id="3.1.3.16" evidence="1"/>
<evidence type="ECO:0000256" key="12">
    <source>
        <dbReference type="ARBA" id="ARBA00047761"/>
    </source>
</evidence>
<dbReference type="Gene3D" id="3.30.450.20">
    <property type="entry name" value="PAS domain"/>
    <property type="match status" value="1"/>
</dbReference>
<sequence length="792" mass="83258">MEQAGAAHGGIDVAAVFAALPTPFLVMTPDLVIVEANEAYLTTTGRTRAELVGRPVFEAFPGNPSDSEADGGVSKVQASFERARDTRQPDTMPVQEYDIPDGAGGYSKRFWSLISTPVLDDAGRCTYVVQRAEDITDYVVERRRAGVVDPTELQRRVVEVESDLYARGLELADARAAEAVSAGRLTALAGVALRLAGAETVADLVSVVTEGGLAVVGAPGGAVAVREGDVLRSVISAELGGPQTQQTYELQPLDGPLPVSVAARTGRPVLLPDLDASLAFAPEMAGVVAATGGVAYASLPLRTPNREIGVLTVVWDEPQAFVPAEVEVLVAFAAQCSQTLDRIQTREAELRGARQLTALAELALALGRAESVHELAATVVDRGLAALGAQGGAVAVTDPDDPAVLRLAITDGLGEETQQTYALLPLAGPLPASIAARTRRPVVLHDAAECRALTPDMDRVVADTGCQAWTAVPLESGGRLLGSLTVGWAEPQAFGPADLELVVAFAAQAAQALDRLQTRVAERTALTALAGTVEALQRSLLSEPPEPDHLQVAVRYLPAARQAQVGGDWYDSFLLADGRTVLVIGDVTGHDSHAAAAMAQVRNVLRGVAHHSGGTPAEVLTGLDRAMRDLAIGTLATAVLATVEQTDADAARGARVLRWSNAGHPPPLLVRPDGGVEVLERPADLLLGVDPDRARYDHAQELEPGSTVLLYTDGLIERRGVPLDDGVAWLGGLLRELRHLTLEELCDRVLGELAGRVEDDVALLAIRAHPEDRPRPPSAGPVRLPEGHSALR</sequence>
<evidence type="ECO:0000313" key="19">
    <source>
        <dbReference type="EMBL" id="CCH89654.1"/>
    </source>
</evidence>
<dbReference type="STRING" id="477641.MODMU_4257"/>
<dbReference type="CDD" id="cd00130">
    <property type="entry name" value="PAS"/>
    <property type="match status" value="1"/>
</dbReference>
<evidence type="ECO:0000259" key="18">
    <source>
        <dbReference type="SMART" id="SM00331"/>
    </source>
</evidence>
<dbReference type="InterPro" id="IPR003018">
    <property type="entry name" value="GAF"/>
</dbReference>
<evidence type="ECO:0000256" key="14">
    <source>
        <dbReference type="ARBA" id="ARBA00075117"/>
    </source>
</evidence>
<dbReference type="InterPro" id="IPR035965">
    <property type="entry name" value="PAS-like_dom_sf"/>
</dbReference>
<dbReference type="Gene3D" id="3.60.40.10">
    <property type="entry name" value="PPM-type phosphatase domain"/>
    <property type="match status" value="1"/>
</dbReference>
<dbReference type="InterPro" id="IPR013656">
    <property type="entry name" value="PAS_4"/>
</dbReference>
<dbReference type="InterPro" id="IPR000014">
    <property type="entry name" value="PAS"/>
</dbReference>
<evidence type="ECO:0000256" key="11">
    <source>
        <dbReference type="ARBA" id="ARBA00023211"/>
    </source>
</evidence>
<dbReference type="HOGENOM" id="CLU_000445_43_8_11"/>
<dbReference type="InterPro" id="IPR036457">
    <property type="entry name" value="PPM-type-like_dom_sf"/>
</dbReference>
<comment type="function">
    <text evidence="13">Primarily acts as an independent SigF regulator that is sensitive to the osmosensory signal, mediating the cross talk of PknD with the SigF regulon. Possesses both phosphatase and kinase activities. The kinase domain functions as a classic anti-sigma factor-like kinase to phosphorylate the anti-anti-sigma factor domain at the canonical regulatory site, and the phosphatase domain antagonizes this activity.</text>
</comment>
<dbReference type="GO" id="GO:0005524">
    <property type="term" value="F:ATP binding"/>
    <property type="evidence" value="ECO:0007669"/>
    <property type="project" value="UniProtKB-KW"/>
</dbReference>
<keyword evidence="4" id="KW-0479">Metal-binding</keyword>
<dbReference type="OrthoDB" id="118142at2"/>
<dbReference type="Proteomes" id="UP000006461">
    <property type="component" value="Chromosome"/>
</dbReference>
<feature type="region of interest" description="Disordered" evidence="16">
    <location>
        <begin position="768"/>
        <end position="792"/>
    </location>
</feature>